<keyword evidence="7" id="KW-0325">Glycoprotein</keyword>
<evidence type="ECO:0000256" key="8">
    <source>
        <dbReference type="ARBA" id="ARBA00023295"/>
    </source>
</evidence>
<evidence type="ECO:0000256" key="13">
    <source>
        <dbReference type="PIRSR" id="PIRSR601382-3"/>
    </source>
</evidence>
<keyword evidence="5 14" id="KW-0378">Hydrolase</keyword>
<accession>A0A9P6NBX1</accession>
<dbReference type="GO" id="GO:0005783">
    <property type="term" value="C:endoplasmic reticulum"/>
    <property type="evidence" value="ECO:0007669"/>
    <property type="project" value="TreeGrafter"/>
</dbReference>
<dbReference type="PANTHER" id="PTHR11742">
    <property type="entry name" value="MANNOSYL-OLIGOSACCHARIDE ALPHA-1,2-MANNOSIDASE-RELATED"/>
    <property type="match status" value="1"/>
</dbReference>
<evidence type="ECO:0000256" key="6">
    <source>
        <dbReference type="ARBA" id="ARBA00023157"/>
    </source>
</evidence>
<dbReference type="GO" id="GO:0005975">
    <property type="term" value="P:carbohydrate metabolic process"/>
    <property type="evidence" value="ECO:0007669"/>
    <property type="project" value="InterPro"/>
</dbReference>
<organism evidence="16 17">
    <name type="scientific">Cronartium quercuum f. sp. fusiforme G11</name>
    <dbReference type="NCBI Taxonomy" id="708437"/>
    <lineage>
        <taxon>Eukaryota</taxon>
        <taxon>Fungi</taxon>
        <taxon>Dikarya</taxon>
        <taxon>Basidiomycota</taxon>
        <taxon>Pucciniomycotina</taxon>
        <taxon>Pucciniomycetes</taxon>
        <taxon>Pucciniales</taxon>
        <taxon>Coleosporiaceae</taxon>
        <taxon>Cronartium</taxon>
    </lineage>
</organism>
<dbReference type="GO" id="GO:0016020">
    <property type="term" value="C:membrane"/>
    <property type="evidence" value="ECO:0007669"/>
    <property type="project" value="InterPro"/>
</dbReference>
<dbReference type="PRINTS" id="PR00747">
    <property type="entry name" value="GLYHDRLASE47"/>
</dbReference>
<comment type="pathway">
    <text evidence="2">Protein modification; protein glycosylation.</text>
</comment>
<proteinExistence type="inferred from homology"/>
<dbReference type="InterPro" id="IPR050749">
    <property type="entry name" value="Glycosyl_Hydrolase_47"/>
</dbReference>
<dbReference type="OrthoDB" id="8118055at2759"/>
<evidence type="ECO:0000256" key="4">
    <source>
        <dbReference type="ARBA" id="ARBA00022729"/>
    </source>
</evidence>
<keyword evidence="6 13" id="KW-1015">Disulfide bond</keyword>
<evidence type="ECO:0000256" key="2">
    <source>
        <dbReference type="ARBA" id="ARBA00004922"/>
    </source>
</evidence>
<dbReference type="EMBL" id="MU167329">
    <property type="protein sequence ID" value="KAG0143083.1"/>
    <property type="molecule type" value="Genomic_DNA"/>
</dbReference>
<keyword evidence="15" id="KW-1133">Transmembrane helix</keyword>
<evidence type="ECO:0000256" key="11">
    <source>
        <dbReference type="PIRSR" id="PIRSR601382-1"/>
    </source>
</evidence>
<dbReference type="InterPro" id="IPR036026">
    <property type="entry name" value="Seven-hairpin_glycosidases"/>
</dbReference>
<dbReference type="Pfam" id="PF01532">
    <property type="entry name" value="Glyco_hydro_47"/>
    <property type="match status" value="1"/>
</dbReference>
<reference evidence="16" key="1">
    <citation type="submission" date="2013-11" db="EMBL/GenBank/DDBJ databases">
        <title>Genome sequence of the fusiform rust pathogen reveals effectors for host alternation and coevolution with pine.</title>
        <authorList>
            <consortium name="DOE Joint Genome Institute"/>
            <person name="Smith K."/>
            <person name="Pendleton A."/>
            <person name="Kubisiak T."/>
            <person name="Anderson C."/>
            <person name="Salamov A."/>
            <person name="Aerts A."/>
            <person name="Riley R."/>
            <person name="Clum A."/>
            <person name="Lindquist E."/>
            <person name="Ence D."/>
            <person name="Campbell M."/>
            <person name="Kronenberg Z."/>
            <person name="Feau N."/>
            <person name="Dhillon B."/>
            <person name="Hamelin R."/>
            <person name="Burleigh J."/>
            <person name="Smith J."/>
            <person name="Yandell M."/>
            <person name="Nelson C."/>
            <person name="Grigoriev I."/>
            <person name="Davis J."/>
        </authorList>
    </citation>
    <scope>NUCLEOTIDE SEQUENCE</scope>
    <source>
        <strain evidence="16">G11</strain>
    </source>
</reference>
<feature type="active site" description="Proton donor" evidence="11">
    <location>
        <position position="401"/>
    </location>
</feature>
<comment type="cofactor">
    <cofactor evidence="1 12">
        <name>Ca(2+)</name>
        <dbReference type="ChEBI" id="CHEBI:29108"/>
    </cofactor>
</comment>
<dbReference type="GO" id="GO:0004571">
    <property type="term" value="F:mannosyl-oligosaccharide 1,2-alpha-mannosidase activity"/>
    <property type="evidence" value="ECO:0007669"/>
    <property type="project" value="UniProtKB-EC"/>
</dbReference>
<keyword evidence="8 14" id="KW-0326">Glycosidase</keyword>
<dbReference type="Proteomes" id="UP000886653">
    <property type="component" value="Unassembled WGS sequence"/>
</dbReference>
<keyword evidence="4" id="KW-0732">Signal</keyword>
<keyword evidence="15" id="KW-0812">Transmembrane</keyword>
<dbReference type="GO" id="GO:0036503">
    <property type="term" value="P:ERAD pathway"/>
    <property type="evidence" value="ECO:0007669"/>
    <property type="project" value="UniProtKB-ARBA"/>
</dbReference>
<dbReference type="Gene3D" id="1.50.10.10">
    <property type="match status" value="1"/>
</dbReference>
<keyword evidence="12" id="KW-0106">Calcium</keyword>
<evidence type="ECO:0000256" key="5">
    <source>
        <dbReference type="ARBA" id="ARBA00022801"/>
    </source>
</evidence>
<evidence type="ECO:0000256" key="12">
    <source>
        <dbReference type="PIRSR" id="PIRSR601382-2"/>
    </source>
</evidence>
<keyword evidence="15" id="KW-0472">Membrane</keyword>
<gene>
    <name evidence="16" type="ORF">CROQUDRAFT_96768</name>
</gene>
<keyword evidence="12" id="KW-0479">Metal-binding</keyword>
<dbReference type="SUPFAM" id="SSF48225">
    <property type="entry name" value="Seven-hairpin glycosidases"/>
    <property type="match status" value="1"/>
</dbReference>
<dbReference type="AlphaFoldDB" id="A0A9P6NBX1"/>
<dbReference type="InterPro" id="IPR001382">
    <property type="entry name" value="Glyco_hydro_47"/>
</dbReference>
<feature type="active site" evidence="11">
    <location>
        <position position="426"/>
    </location>
</feature>
<comment type="caution">
    <text evidence="16">The sequence shown here is derived from an EMBL/GenBank/DDBJ whole genome shotgun (WGS) entry which is preliminary data.</text>
</comment>
<name>A0A9P6NBX1_9BASI</name>
<evidence type="ECO:0000256" key="15">
    <source>
        <dbReference type="SAM" id="Phobius"/>
    </source>
</evidence>
<evidence type="ECO:0000256" key="7">
    <source>
        <dbReference type="ARBA" id="ARBA00023180"/>
    </source>
</evidence>
<comment type="similarity">
    <text evidence="3 14">Belongs to the glycosyl hydrolase 47 family.</text>
</comment>
<sequence length="561" mass="63353">MRSTLCKGRTRRRHRSSKGFLPSSWILMAIISGSLMWFSTTHAIKIQADQIHSLPESQARADVIRDTFKRGWKTYRAHAWGHDEIGALSLKPSNTRNGWGATLVDSLSTLQVMGLSEEYAEAVKHVHRIDFTKTNDRVSVFESTIRYVGGFLAAYEGSAQTEPILLEKAVELANKLMHAWQNHSILPYSSINFTNYDVYAEKEGGKTNLAEAGSLLLEFHTLSKYTSNKTYFDKAEMSMKAIMNNEAVWPGLHSVGLYSQDARPMGAAVTWGPAADSFYEYLNKYSLLTGNIDPSYLNHWALAVDSSIKHLIKTFSLTQPPENKSTFSSESNDTNPRIYLSSRDDHGYMSTRMTHLDCFVGGNFMLGGKMLRNQTIVDYGLKLTATCADSYFSTPVGVGPEIFEFDPNANDRNGFIAIEGYLLRPESMFYAYRITGDPIWQARAWNVWQAIVNCCQVSEATGLFAPIQDVNKVPTRNFSRALRLLEGVEDPSGEKAEYGDYMESFWWGETLKYFYLIFSKPDMISLDEFVLTTEIVCSSFGLKSFSMVRNFKFFIKQSIQG</sequence>
<evidence type="ECO:0000256" key="9">
    <source>
        <dbReference type="ARBA" id="ARBA00047669"/>
    </source>
</evidence>
<evidence type="ECO:0000313" key="16">
    <source>
        <dbReference type="EMBL" id="KAG0143083.1"/>
    </source>
</evidence>
<evidence type="ECO:0000256" key="10">
    <source>
        <dbReference type="ARBA" id="ARBA00048605"/>
    </source>
</evidence>
<feature type="binding site" evidence="12">
    <location>
        <position position="533"/>
    </location>
    <ligand>
        <name>Ca(2+)</name>
        <dbReference type="ChEBI" id="CHEBI:29108"/>
    </ligand>
</feature>
<feature type="active site" description="Proton donor" evidence="11">
    <location>
        <position position="142"/>
    </location>
</feature>
<evidence type="ECO:0000256" key="1">
    <source>
        <dbReference type="ARBA" id="ARBA00001913"/>
    </source>
</evidence>
<dbReference type="EC" id="3.2.1.-" evidence="14"/>
<protein>
    <recommendedName>
        <fullName evidence="14">alpha-1,2-Mannosidase</fullName>
        <ecNumber evidence="14">3.2.1.-</ecNumber>
    </recommendedName>
</protein>
<comment type="catalytic activity">
    <reaction evidence="10">
        <text>N(4)-(alpha-D-Man-(1-&gt;2)-alpha-D-Man-(1-&gt;2)-alpha-D-Man-(1-&gt;3)-[alpha-D-Man-(1-&gt;2)-alpha-D-Man-(1-&gt;3)-[alpha-D-Man-(1-&gt;2)-alpha-D-Man-(1-&gt;6)]-alpha-D-Man-(1-&gt;6)]-beta-D-Man-(1-&gt;4)-beta-D-GlcNAc-(1-&gt;4)-beta-D-GlcNAc)-L-asparaginyl-[protein] (N-glucan mannose isomer 9A1,2,3B1,2,3) + 4 H2O = N(4)-(alpha-D-Man-(1-&gt;3)-[alpha-D-Man-(1-&gt;3)-[alpha-D-Man-(1-&gt;6)]-alpha-D-Man-(1-&gt;6)]-beta-D-Man-(1-&gt;4)-beta-D-GlcNAc-(1-&gt;4)-beta-D-GlcNAc)-L-asparaginyl-[protein] (N-glucan mannose isomer 5A1,2) + 4 beta-D-mannose</text>
        <dbReference type="Rhea" id="RHEA:56008"/>
        <dbReference type="Rhea" id="RHEA-COMP:14356"/>
        <dbReference type="Rhea" id="RHEA-COMP:14367"/>
        <dbReference type="ChEBI" id="CHEBI:15377"/>
        <dbReference type="ChEBI" id="CHEBI:28563"/>
        <dbReference type="ChEBI" id="CHEBI:59087"/>
        <dbReference type="ChEBI" id="CHEBI:139493"/>
        <dbReference type="EC" id="3.2.1.113"/>
    </reaction>
</comment>
<comment type="catalytic activity">
    <reaction evidence="9">
        <text>N(4)-(alpha-D-Man-(1-&gt;2)-alpha-D-Man-(1-&gt;2)-alpha-D-Man-(1-&gt;3)-[alpha-D-Man-(1-&gt;3)-[alpha-D-Man-(1-&gt;2)-alpha-D-Man-(1-&gt;6)]-alpha-D-Man-(1-&gt;6)]-beta-D-Man-(1-&gt;4)-beta-D-GlcNAc-(1-&gt;4)-beta-D-GlcNAc)-L-asparaginyl-[protein] (N-glucan mannose isomer 8A1,2,3B1,3) + 3 H2O = N(4)-(alpha-D-Man-(1-&gt;3)-[alpha-D-Man-(1-&gt;3)-[alpha-D-Man-(1-&gt;6)]-alpha-D-Man-(1-&gt;6)]-beta-D-Man-(1-&gt;4)-beta-D-GlcNAc-(1-&gt;4)-beta-D-GlcNAc)-L-asparaginyl-[protein] (N-glucan mannose isomer 5A1,2) + 3 beta-D-mannose</text>
        <dbReference type="Rhea" id="RHEA:56028"/>
        <dbReference type="Rhea" id="RHEA-COMP:14358"/>
        <dbReference type="Rhea" id="RHEA-COMP:14367"/>
        <dbReference type="ChEBI" id="CHEBI:15377"/>
        <dbReference type="ChEBI" id="CHEBI:28563"/>
        <dbReference type="ChEBI" id="CHEBI:59087"/>
        <dbReference type="ChEBI" id="CHEBI:60628"/>
        <dbReference type="EC" id="3.2.1.113"/>
    </reaction>
</comment>
<dbReference type="GO" id="GO:0005509">
    <property type="term" value="F:calcium ion binding"/>
    <property type="evidence" value="ECO:0007669"/>
    <property type="project" value="InterPro"/>
</dbReference>
<keyword evidence="17" id="KW-1185">Reference proteome</keyword>
<dbReference type="PANTHER" id="PTHR11742:SF101">
    <property type="entry name" value="MANNOSYL-OLIGOSACCHARIDE ALPHA-1,2-MANNOSIDASE 1B"/>
    <property type="match status" value="1"/>
</dbReference>
<evidence type="ECO:0000313" key="17">
    <source>
        <dbReference type="Proteomes" id="UP000886653"/>
    </source>
</evidence>
<dbReference type="InterPro" id="IPR012341">
    <property type="entry name" value="6hp_glycosidase-like_sf"/>
</dbReference>
<feature type="disulfide bond" evidence="13">
    <location>
        <begin position="358"/>
        <end position="387"/>
    </location>
</feature>
<evidence type="ECO:0000256" key="3">
    <source>
        <dbReference type="ARBA" id="ARBA00007658"/>
    </source>
</evidence>
<feature type="active site" evidence="11">
    <location>
        <position position="276"/>
    </location>
</feature>
<feature type="transmembrane region" description="Helical" evidence="15">
    <location>
        <begin position="20"/>
        <end position="38"/>
    </location>
</feature>
<evidence type="ECO:0000256" key="14">
    <source>
        <dbReference type="RuleBase" id="RU361193"/>
    </source>
</evidence>